<proteinExistence type="predicted"/>
<dbReference type="PROSITE" id="PS50158">
    <property type="entry name" value="ZF_CCHC"/>
    <property type="match status" value="1"/>
</dbReference>
<dbReference type="EMBL" id="KZ993026">
    <property type="protein sequence ID" value="RKP05812.1"/>
    <property type="molecule type" value="Genomic_DNA"/>
</dbReference>
<evidence type="ECO:0000313" key="5">
    <source>
        <dbReference type="EMBL" id="RKP05812.1"/>
    </source>
</evidence>
<keyword evidence="1" id="KW-0863">Zinc-finger</keyword>
<dbReference type="GO" id="GO:0003676">
    <property type="term" value="F:nucleic acid binding"/>
    <property type="evidence" value="ECO:0007669"/>
    <property type="project" value="InterPro"/>
</dbReference>
<sequence>MAAVPPSTTVTSEQALQADAWDELYSLNEAFAKTAPMPKSAPTATTTTTAVPPPTTATTRYCISPHLGHNIPMVTTHPIDPRARDGLNDTVVATLRQQVEALQRQLEQSQQRWEQSQQTIRQLQLVVQPEAPVDTTRVQYVPPPAWSDPTNGPTRLMATRETRVTQAPVVNGQIMFHGADGALVPPHPPYPSHARATPPPVAAPSGIRPRPRTTTFPAGPRPQIPDHAYQYREQPTYGSSTTSNHSRPLPVAPTSPSSGRTTNRFTSAVRSSLSRHSVPREPNAPFDSDSFYSYAAPHGPWLVNLTDEADARALKRDECIPRFAGEIHEDAFQWLRTFDSLAHANQWHSWGARARMLPKYFEGAALEWWHENHVYFHGWHNVEEAPLSIAYFRGAFLTQFIQPALFVRWSQELHNAQQERDETAANYCARIRQLVSRVCIKEELSETTIARRMLLGVMPDIAKAIAVHKRINESWTITDVEAEIRQQVGTLIEIYGEDVSARSDGPIGLPVPTDSQGHVLRNATRFIASLMPSRKVTPRSAPTRSHTSQQPRGPRAGNAPRRRHDARPNDEVDQLAEQMQKATIMLNNGRQLHVHENGTPVNTCKRCGGRGHWQRDCPSPATVPSVFP</sequence>
<dbReference type="SUPFAM" id="SSF57756">
    <property type="entry name" value="Retrovirus zinc finger-like domains"/>
    <property type="match status" value="1"/>
</dbReference>
<name>A0A4P9XJ94_9FUNG</name>
<feature type="compositionally biased region" description="Polar residues" evidence="3">
    <location>
        <begin position="254"/>
        <end position="275"/>
    </location>
</feature>
<keyword evidence="1" id="KW-0862">Zinc</keyword>
<dbReference type="Gene3D" id="4.10.60.10">
    <property type="entry name" value="Zinc finger, CCHC-type"/>
    <property type="match status" value="1"/>
</dbReference>
<evidence type="ECO:0000313" key="6">
    <source>
        <dbReference type="Proteomes" id="UP000271241"/>
    </source>
</evidence>
<evidence type="ECO:0000256" key="1">
    <source>
        <dbReference type="PROSITE-ProRule" id="PRU00047"/>
    </source>
</evidence>
<gene>
    <name evidence="5" type="ORF">THASP1DRAFT_32354</name>
</gene>
<dbReference type="PANTHER" id="PTHR33194">
    <property type="entry name" value="ZINC KNUCKLE DOMAINCONTAINING PROTEIN"/>
    <property type="match status" value="1"/>
</dbReference>
<feature type="compositionally biased region" description="Low complexity" evidence="3">
    <location>
        <begin position="36"/>
        <end position="50"/>
    </location>
</feature>
<feature type="domain" description="CCHC-type" evidence="4">
    <location>
        <begin position="604"/>
        <end position="619"/>
    </location>
</feature>
<dbReference type="InterPro" id="IPR036875">
    <property type="entry name" value="Znf_CCHC_sf"/>
</dbReference>
<feature type="coiled-coil region" evidence="2">
    <location>
        <begin position="92"/>
        <end position="119"/>
    </location>
</feature>
<dbReference type="GO" id="GO:0008270">
    <property type="term" value="F:zinc ion binding"/>
    <property type="evidence" value="ECO:0007669"/>
    <property type="project" value="UniProtKB-KW"/>
</dbReference>
<feature type="region of interest" description="Disordered" evidence="3">
    <location>
        <begin position="36"/>
        <end position="55"/>
    </location>
</feature>
<dbReference type="AlphaFoldDB" id="A0A4P9XJ94"/>
<keyword evidence="2" id="KW-0175">Coiled coil</keyword>
<evidence type="ECO:0000256" key="3">
    <source>
        <dbReference type="SAM" id="MobiDB-lite"/>
    </source>
</evidence>
<feature type="region of interest" description="Disordered" evidence="3">
    <location>
        <begin position="530"/>
        <end position="574"/>
    </location>
</feature>
<evidence type="ECO:0000256" key="2">
    <source>
        <dbReference type="SAM" id="Coils"/>
    </source>
</evidence>
<dbReference type="Proteomes" id="UP000271241">
    <property type="component" value="Unassembled WGS sequence"/>
</dbReference>
<accession>A0A4P9XJ94</accession>
<protein>
    <recommendedName>
        <fullName evidence="4">CCHC-type domain-containing protein</fullName>
    </recommendedName>
</protein>
<dbReference type="STRING" id="78915.A0A4P9XJ94"/>
<feature type="compositionally biased region" description="Pro residues" evidence="3">
    <location>
        <begin position="193"/>
        <end position="202"/>
    </location>
</feature>
<feature type="compositionally biased region" description="Polar residues" evidence="3">
    <location>
        <begin position="236"/>
        <end position="246"/>
    </location>
</feature>
<feature type="region of interest" description="Disordered" evidence="3">
    <location>
        <begin position="193"/>
        <end position="282"/>
    </location>
</feature>
<organism evidence="5 6">
    <name type="scientific">Thamnocephalis sphaerospora</name>
    <dbReference type="NCBI Taxonomy" id="78915"/>
    <lineage>
        <taxon>Eukaryota</taxon>
        <taxon>Fungi</taxon>
        <taxon>Fungi incertae sedis</taxon>
        <taxon>Zoopagomycota</taxon>
        <taxon>Zoopagomycotina</taxon>
        <taxon>Zoopagomycetes</taxon>
        <taxon>Zoopagales</taxon>
        <taxon>Sigmoideomycetaceae</taxon>
        <taxon>Thamnocephalis</taxon>
    </lineage>
</organism>
<keyword evidence="6" id="KW-1185">Reference proteome</keyword>
<evidence type="ECO:0000259" key="4">
    <source>
        <dbReference type="PROSITE" id="PS50158"/>
    </source>
</evidence>
<reference evidence="6" key="1">
    <citation type="journal article" date="2018" name="Nat. Microbiol.">
        <title>Leveraging single-cell genomics to expand the fungal tree of life.</title>
        <authorList>
            <person name="Ahrendt S.R."/>
            <person name="Quandt C.A."/>
            <person name="Ciobanu D."/>
            <person name="Clum A."/>
            <person name="Salamov A."/>
            <person name="Andreopoulos B."/>
            <person name="Cheng J.F."/>
            <person name="Woyke T."/>
            <person name="Pelin A."/>
            <person name="Henrissat B."/>
            <person name="Reynolds N.K."/>
            <person name="Benny G.L."/>
            <person name="Smith M.E."/>
            <person name="James T.Y."/>
            <person name="Grigoriev I.V."/>
        </authorList>
    </citation>
    <scope>NUCLEOTIDE SEQUENCE [LARGE SCALE GENOMIC DNA]</scope>
    <source>
        <strain evidence="6">RSA 1356</strain>
    </source>
</reference>
<keyword evidence="1" id="KW-0479">Metal-binding</keyword>
<dbReference type="PANTHER" id="PTHR33194:SF4">
    <property type="entry name" value="CCHC-TYPE DOMAIN-CONTAINING PROTEIN"/>
    <property type="match status" value="1"/>
</dbReference>
<dbReference type="Pfam" id="PF00098">
    <property type="entry name" value="zf-CCHC"/>
    <property type="match status" value="1"/>
</dbReference>
<feature type="compositionally biased region" description="Polar residues" evidence="3">
    <location>
        <begin position="540"/>
        <end position="550"/>
    </location>
</feature>
<dbReference type="InterPro" id="IPR001878">
    <property type="entry name" value="Znf_CCHC"/>
</dbReference>
<dbReference type="SMART" id="SM00343">
    <property type="entry name" value="ZnF_C2HC"/>
    <property type="match status" value="1"/>
</dbReference>